<dbReference type="RefSeq" id="XP_028036329.1">
    <property type="nucleotide sequence ID" value="XM_028180528.1"/>
</dbReference>
<accession>A0A6J2K7S0</accession>
<evidence type="ECO:0000313" key="1">
    <source>
        <dbReference type="Proteomes" id="UP000504629"/>
    </source>
</evidence>
<reference evidence="2" key="1">
    <citation type="submission" date="2025-08" db="UniProtKB">
        <authorList>
            <consortium name="RefSeq"/>
        </authorList>
    </citation>
    <scope>IDENTIFICATION</scope>
    <source>
        <tissue evidence="2">Silk gland</tissue>
    </source>
</reference>
<evidence type="ECO:0000313" key="2">
    <source>
        <dbReference type="RefSeq" id="XP_028036329.1"/>
    </source>
</evidence>
<dbReference type="KEGG" id="bman:114247539"/>
<dbReference type="AlphaFoldDB" id="A0A6J2K7S0"/>
<organism evidence="1 2">
    <name type="scientific">Bombyx mandarina</name>
    <name type="common">Wild silk moth</name>
    <name type="synonym">Wild silkworm</name>
    <dbReference type="NCBI Taxonomy" id="7092"/>
    <lineage>
        <taxon>Eukaryota</taxon>
        <taxon>Metazoa</taxon>
        <taxon>Ecdysozoa</taxon>
        <taxon>Arthropoda</taxon>
        <taxon>Hexapoda</taxon>
        <taxon>Insecta</taxon>
        <taxon>Pterygota</taxon>
        <taxon>Neoptera</taxon>
        <taxon>Endopterygota</taxon>
        <taxon>Lepidoptera</taxon>
        <taxon>Glossata</taxon>
        <taxon>Ditrysia</taxon>
        <taxon>Bombycoidea</taxon>
        <taxon>Bombycidae</taxon>
        <taxon>Bombycinae</taxon>
        <taxon>Bombyx</taxon>
    </lineage>
</organism>
<proteinExistence type="predicted"/>
<gene>
    <name evidence="2" type="primary">LOC114247539</name>
</gene>
<keyword evidence="1" id="KW-1185">Reference proteome</keyword>
<name>A0A6J2K7S0_BOMMA</name>
<dbReference type="GeneID" id="114247539"/>
<protein>
    <submittedName>
        <fullName evidence="2">Uncharacterized protein LOC114247539</fullName>
    </submittedName>
</protein>
<dbReference type="Proteomes" id="UP000504629">
    <property type="component" value="Unplaced"/>
</dbReference>
<sequence length="118" mass="13801">MYSYSVCGGHLVVYLHHLNMHYILLTELETIGYTSCKIQGLNANELELLKTNLIRHDIKFLQNQNFHEIEALGVRMLNLLAENDFNYRVLTQSMVIEESKIGGRNVQLQKIVWTMYKE</sequence>
<dbReference type="OrthoDB" id="7411121at2759"/>